<dbReference type="AlphaFoldDB" id="A0AAQ4EAG2"/>
<feature type="region of interest" description="Disordered" evidence="1">
    <location>
        <begin position="1"/>
        <end position="50"/>
    </location>
</feature>
<name>A0AAQ4EAG2_AMBAM</name>
<accession>A0AAQ4EAG2</accession>
<evidence type="ECO:0000313" key="2">
    <source>
        <dbReference type="EMBL" id="KAK8771572.1"/>
    </source>
</evidence>
<sequence>MASRSTSRNRQNSSKNSSRLTWADRVSGNATRHPPPPQSSQKIRETRNSGPCATRLLVHHKRPQEDRIESPIIQARSQRAESSSHLRTKGLIPGLCKARAIQ</sequence>
<reference evidence="2 3" key="1">
    <citation type="journal article" date="2023" name="Arcadia Sci">
        <title>De novo assembly of a long-read Amblyomma americanum tick genome.</title>
        <authorList>
            <person name="Chou S."/>
            <person name="Poskanzer K.E."/>
            <person name="Rollins M."/>
            <person name="Thuy-Boun P.S."/>
        </authorList>
    </citation>
    <scope>NUCLEOTIDE SEQUENCE [LARGE SCALE GENOMIC DNA]</scope>
    <source>
        <strain evidence="2">F_SG_1</strain>
        <tissue evidence="2">Salivary glands</tissue>
    </source>
</reference>
<organism evidence="2 3">
    <name type="scientific">Amblyomma americanum</name>
    <name type="common">Lone star tick</name>
    <dbReference type="NCBI Taxonomy" id="6943"/>
    <lineage>
        <taxon>Eukaryota</taxon>
        <taxon>Metazoa</taxon>
        <taxon>Ecdysozoa</taxon>
        <taxon>Arthropoda</taxon>
        <taxon>Chelicerata</taxon>
        <taxon>Arachnida</taxon>
        <taxon>Acari</taxon>
        <taxon>Parasitiformes</taxon>
        <taxon>Ixodida</taxon>
        <taxon>Ixodoidea</taxon>
        <taxon>Ixodidae</taxon>
        <taxon>Amblyomminae</taxon>
        <taxon>Amblyomma</taxon>
    </lineage>
</organism>
<keyword evidence="3" id="KW-1185">Reference proteome</keyword>
<dbReference type="EMBL" id="JARKHS020019571">
    <property type="protein sequence ID" value="KAK8771572.1"/>
    <property type="molecule type" value="Genomic_DNA"/>
</dbReference>
<evidence type="ECO:0000256" key="1">
    <source>
        <dbReference type="SAM" id="MobiDB-lite"/>
    </source>
</evidence>
<gene>
    <name evidence="2" type="ORF">V5799_025183</name>
</gene>
<protein>
    <submittedName>
        <fullName evidence="2">Uncharacterized protein</fullName>
    </submittedName>
</protein>
<feature type="compositionally biased region" description="Low complexity" evidence="1">
    <location>
        <begin position="1"/>
        <end position="19"/>
    </location>
</feature>
<proteinExistence type="predicted"/>
<dbReference type="Proteomes" id="UP001321473">
    <property type="component" value="Unassembled WGS sequence"/>
</dbReference>
<comment type="caution">
    <text evidence="2">The sequence shown here is derived from an EMBL/GenBank/DDBJ whole genome shotgun (WGS) entry which is preliminary data.</text>
</comment>
<evidence type="ECO:0000313" key="3">
    <source>
        <dbReference type="Proteomes" id="UP001321473"/>
    </source>
</evidence>